<dbReference type="EMBL" id="CP002452">
    <property type="protein sequence ID" value="ADV46790.1"/>
    <property type="molecule type" value="Genomic_DNA"/>
</dbReference>
<evidence type="ECO:0000256" key="2">
    <source>
        <dbReference type="ARBA" id="ARBA00022679"/>
    </source>
</evidence>
<dbReference type="InterPro" id="IPR004441">
    <property type="entry name" value="rRNA_MeTrfase_TrmH"/>
</dbReference>
<evidence type="ECO:0000256" key="1">
    <source>
        <dbReference type="ARBA" id="ARBA00022603"/>
    </source>
</evidence>
<dbReference type="OrthoDB" id="9808773at2"/>
<dbReference type="GO" id="GO:0032259">
    <property type="term" value="P:methylation"/>
    <property type="evidence" value="ECO:0007669"/>
    <property type="project" value="UniProtKB-KW"/>
</dbReference>
<dbReference type="GO" id="GO:0006396">
    <property type="term" value="P:RNA processing"/>
    <property type="evidence" value="ECO:0007669"/>
    <property type="project" value="InterPro"/>
</dbReference>
<dbReference type="InterPro" id="IPR001537">
    <property type="entry name" value="SpoU_MeTrfase"/>
</dbReference>
<dbReference type="Gene3D" id="3.40.1280.10">
    <property type="match status" value="1"/>
</dbReference>
<feature type="domain" description="tRNA/rRNA methyltransferase SpoU type" evidence="3">
    <location>
        <begin position="113"/>
        <end position="254"/>
    </location>
</feature>
<dbReference type="RefSeq" id="WP_013554479.1">
    <property type="nucleotide sequence ID" value="NC_014935.1"/>
</dbReference>
<dbReference type="InterPro" id="IPR029026">
    <property type="entry name" value="tRNA_m1G_MTases_N"/>
</dbReference>
<dbReference type="HOGENOM" id="CLU_021322_3_3_7"/>
<evidence type="ECO:0000313" key="4">
    <source>
        <dbReference type="EMBL" id="ADV46790.1"/>
    </source>
</evidence>
<dbReference type="PANTHER" id="PTHR46429">
    <property type="entry name" value="23S RRNA (GUANOSINE-2'-O-)-METHYLTRANSFERASE RLMB"/>
    <property type="match status" value="1"/>
</dbReference>
<accession>E6X067</accession>
<evidence type="ECO:0000259" key="3">
    <source>
        <dbReference type="Pfam" id="PF00588"/>
    </source>
</evidence>
<proteinExistence type="predicted"/>
<keyword evidence="1 4" id="KW-0489">Methyltransferase</keyword>
<sequence>MEIIELETLELPELRPYATLRGNLFDKDGSFVADSPRVVGQLLGSGLEFKSLLCTPEYLEKERERIEAAGVPKVYLGSRELLERIVGHSIHHNVMAHLKRPTNVPLEELPDRVVMLTRLNNLENVGAIARSAAALGVGGYVVPSSGPHPYGRRAIRVSTGHVTRLKVHCYEDILQTMERLRELGYTLLAAEATPEAVPLARFGPVPKRWALILGNEEEGVPEEVLEKCDAVLQIEMEPGIKSFNVATAGAIIMYRLRIER</sequence>
<dbReference type="InterPro" id="IPR029064">
    <property type="entry name" value="Ribosomal_eL30-like_sf"/>
</dbReference>
<reference evidence="5" key="2">
    <citation type="submission" date="2011-01" db="EMBL/GenBank/DDBJ databases">
        <title>The complete genome of Nitratifractor salsuginis DSM 16511.</title>
        <authorList>
            <consortium name="US DOE Joint Genome Institute (JGI-PGF)"/>
            <person name="Lucas S."/>
            <person name="Copeland A."/>
            <person name="Lapidus A."/>
            <person name="Bruce D."/>
            <person name="Goodwin L."/>
            <person name="Pitluck S."/>
            <person name="Kyrpides N."/>
            <person name="Mavromatis K."/>
            <person name="Ivanova N."/>
            <person name="Mikhailova N."/>
            <person name="Zeytun A."/>
            <person name="Detter J.C."/>
            <person name="Tapia R."/>
            <person name="Han C."/>
            <person name="Land M."/>
            <person name="Hauser L."/>
            <person name="Markowitz V."/>
            <person name="Cheng J.-F."/>
            <person name="Hugenholtz P."/>
            <person name="Woyke T."/>
            <person name="Wu D."/>
            <person name="Tindall B."/>
            <person name="Schuetze A."/>
            <person name="Brambilla E."/>
            <person name="Klenk H.-P."/>
            <person name="Eisen J.A."/>
        </authorList>
    </citation>
    <scope>NUCLEOTIDE SEQUENCE [LARGE SCALE GENOMIC DNA]</scope>
    <source>
        <strain evidence="5">DSM 16511 / JCM 12458 / E9I37-1</strain>
    </source>
</reference>
<dbReference type="eggNOG" id="COG0566">
    <property type="taxonomic scope" value="Bacteria"/>
</dbReference>
<dbReference type="STRING" id="749222.Nitsa_1542"/>
<dbReference type="AlphaFoldDB" id="E6X067"/>
<dbReference type="Proteomes" id="UP000008633">
    <property type="component" value="Chromosome"/>
</dbReference>
<dbReference type="CDD" id="cd18095">
    <property type="entry name" value="SpoU-like_rRNA-MTase"/>
    <property type="match status" value="1"/>
</dbReference>
<organism evidence="4 5">
    <name type="scientific">Nitratifractor salsuginis (strain DSM 16511 / JCM 12458 / E9I37-1)</name>
    <dbReference type="NCBI Taxonomy" id="749222"/>
    <lineage>
        <taxon>Bacteria</taxon>
        <taxon>Pseudomonadati</taxon>
        <taxon>Campylobacterota</taxon>
        <taxon>Epsilonproteobacteria</taxon>
        <taxon>Campylobacterales</taxon>
        <taxon>Sulfurovaceae</taxon>
        <taxon>Nitratifractor</taxon>
    </lineage>
</organism>
<dbReference type="SUPFAM" id="SSF55315">
    <property type="entry name" value="L30e-like"/>
    <property type="match status" value="1"/>
</dbReference>
<dbReference type="InterPro" id="IPR029028">
    <property type="entry name" value="Alpha/beta_knot_MTases"/>
</dbReference>
<dbReference type="GO" id="GO:0005829">
    <property type="term" value="C:cytosol"/>
    <property type="evidence" value="ECO:0007669"/>
    <property type="project" value="TreeGrafter"/>
</dbReference>
<name>E6X067_NITSE</name>
<evidence type="ECO:0000313" key="5">
    <source>
        <dbReference type="Proteomes" id="UP000008633"/>
    </source>
</evidence>
<keyword evidence="2" id="KW-0808">Transferase</keyword>
<protein>
    <submittedName>
        <fullName evidence="4">tRNA/rRNA methyltransferase (SpoU)</fullName>
    </submittedName>
</protein>
<keyword evidence="5" id="KW-1185">Reference proteome</keyword>
<reference evidence="4 5" key="1">
    <citation type="journal article" date="2011" name="Stand. Genomic Sci.">
        <title>Complete genome sequence of Nitratifractor salsuginis type strain (E9I37-1).</title>
        <authorList>
            <person name="Anderson I."/>
            <person name="Sikorski J."/>
            <person name="Zeytun A."/>
            <person name="Nolan M."/>
            <person name="Lapidus A."/>
            <person name="Lucas S."/>
            <person name="Hammon N."/>
            <person name="Deshpande S."/>
            <person name="Cheng J.F."/>
            <person name="Tapia R."/>
            <person name="Han C."/>
            <person name="Goodwin L."/>
            <person name="Pitluck S."/>
            <person name="Liolios K."/>
            <person name="Pagani I."/>
            <person name="Ivanova N."/>
            <person name="Huntemann M."/>
            <person name="Mavromatis K."/>
            <person name="Ovchinikova G."/>
            <person name="Pati A."/>
            <person name="Chen A."/>
            <person name="Palaniappan K."/>
            <person name="Land M."/>
            <person name="Hauser L."/>
            <person name="Brambilla E.M."/>
            <person name="Ngatchou-Djao O.D."/>
            <person name="Rohde M."/>
            <person name="Tindall B.J."/>
            <person name="Goker M."/>
            <person name="Detter J.C."/>
            <person name="Woyke T."/>
            <person name="Bristow J."/>
            <person name="Eisen J.A."/>
            <person name="Markowitz V."/>
            <person name="Hugenholtz P."/>
            <person name="Klenk H.P."/>
            <person name="Kyrpides N.C."/>
        </authorList>
    </citation>
    <scope>NUCLEOTIDE SEQUENCE [LARGE SCALE GENOMIC DNA]</scope>
    <source>
        <strain evidence="5">DSM 16511 / JCM 12458 / E9I37-1</strain>
    </source>
</reference>
<gene>
    <name evidence="4" type="ordered locus">Nitsa_1542</name>
</gene>
<dbReference type="KEGG" id="nsa:Nitsa_1542"/>
<dbReference type="Gene3D" id="3.30.1330.30">
    <property type="match status" value="1"/>
</dbReference>
<dbReference type="SUPFAM" id="SSF75217">
    <property type="entry name" value="alpha/beta knot"/>
    <property type="match status" value="1"/>
</dbReference>
<dbReference type="Pfam" id="PF00588">
    <property type="entry name" value="SpoU_methylase"/>
    <property type="match status" value="1"/>
</dbReference>
<dbReference type="PANTHER" id="PTHR46429:SF1">
    <property type="entry name" value="23S RRNA (GUANOSINE-2'-O-)-METHYLTRANSFERASE RLMB"/>
    <property type="match status" value="1"/>
</dbReference>
<dbReference type="GO" id="GO:0008173">
    <property type="term" value="F:RNA methyltransferase activity"/>
    <property type="evidence" value="ECO:0007669"/>
    <property type="project" value="InterPro"/>
</dbReference>
<dbReference type="GO" id="GO:0003723">
    <property type="term" value="F:RNA binding"/>
    <property type="evidence" value="ECO:0007669"/>
    <property type="project" value="InterPro"/>
</dbReference>